<keyword evidence="2" id="KW-1185">Reference proteome</keyword>
<gene>
    <name evidence="1" type="ORF">Lery_0637</name>
</gene>
<evidence type="ECO:0000313" key="2">
    <source>
        <dbReference type="Proteomes" id="UP000054773"/>
    </source>
</evidence>
<dbReference type="AlphaFoldDB" id="A0A0W0TUQ9"/>
<comment type="caution">
    <text evidence="1">The sequence shown here is derived from an EMBL/GenBank/DDBJ whole genome shotgun (WGS) entry which is preliminary data.</text>
</comment>
<dbReference type="OrthoDB" id="5634102at2"/>
<name>A0A0W0TUQ9_LEGER</name>
<dbReference type="RefSeq" id="WP_058525814.1">
    <property type="nucleotide sequence ID" value="NZ_CAAAHY010000051.1"/>
</dbReference>
<protein>
    <submittedName>
        <fullName evidence="1">Uncharacterized protein</fullName>
    </submittedName>
</protein>
<dbReference type="EMBL" id="LNYA01000009">
    <property type="protein sequence ID" value="KTC99098.1"/>
    <property type="molecule type" value="Genomic_DNA"/>
</dbReference>
<dbReference type="PATRIC" id="fig|448.7.peg.664"/>
<sequence length="439" mass="50411">MHYSDTYQLIKKLKNKELANDLKQSLKDLEKSVNNPNFVSFLKKKQQEADTRDVFALRRDYDQQQFDKVIAGIQTILEHIDEAKKTNTADRDALNKMKAILLDIKQTASEQKQKETGSQFYTESEFYSLAKRYATHYLPFCQSSDPFKGSDFGGYCWGHTHHYGRLVSQGLLNDLSEASNKKLYRDFKQNWTVVDILFRRIGWYFKVSLEEQIRQAIWNALKDLDDQSTFNFNFLVDKWGFHSTSLRMVGDGIEYYENNYGVVKFPTREAAVNFLASYLLAQAEGCEGKIAFITVYKLPYTNQPDQDLFQDLPLAKLEKATPSLDDKVEHSQQLTAAIEALKSYIKPLRQQGAMKGRIKANELAFLCEELKSFPAEQVKARVEGILATKEHSLMLNRGSGFYLFKTGFKSHSTTETLLRDIVEAAEKTDHVLQLPSSSL</sequence>
<reference evidence="1 2" key="1">
    <citation type="submission" date="2015-11" db="EMBL/GenBank/DDBJ databases">
        <title>Genomic analysis of 38 Legionella species identifies large and diverse effector repertoires.</title>
        <authorList>
            <person name="Burstein D."/>
            <person name="Amaro F."/>
            <person name="Zusman T."/>
            <person name="Lifshitz Z."/>
            <person name="Cohen O."/>
            <person name="Gilbert J.A."/>
            <person name="Pupko T."/>
            <person name="Shuman H.A."/>
            <person name="Segal G."/>
        </authorList>
    </citation>
    <scope>NUCLEOTIDE SEQUENCE [LARGE SCALE GENOMIC DNA]</scope>
    <source>
        <strain evidence="1 2">SE-32A-C8</strain>
    </source>
</reference>
<evidence type="ECO:0000313" key="1">
    <source>
        <dbReference type="EMBL" id="KTC99098.1"/>
    </source>
</evidence>
<organism evidence="1 2">
    <name type="scientific">Legionella erythra</name>
    <dbReference type="NCBI Taxonomy" id="448"/>
    <lineage>
        <taxon>Bacteria</taxon>
        <taxon>Pseudomonadati</taxon>
        <taxon>Pseudomonadota</taxon>
        <taxon>Gammaproteobacteria</taxon>
        <taxon>Legionellales</taxon>
        <taxon>Legionellaceae</taxon>
        <taxon>Legionella</taxon>
    </lineage>
</organism>
<dbReference type="Proteomes" id="UP000054773">
    <property type="component" value="Unassembled WGS sequence"/>
</dbReference>
<proteinExistence type="predicted"/>
<accession>A0A0W0TUQ9</accession>